<dbReference type="EMBL" id="MN739278">
    <property type="protein sequence ID" value="QHS96720.1"/>
    <property type="molecule type" value="Genomic_DNA"/>
</dbReference>
<dbReference type="InterPro" id="IPR001214">
    <property type="entry name" value="SET_dom"/>
</dbReference>
<feature type="domain" description="SET" evidence="1">
    <location>
        <begin position="58"/>
        <end position="104"/>
    </location>
</feature>
<dbReference type="AlphaFoldDB" id="A0A6C0BX93"/>
<dbReference type="Pfam" id="PF00856">
    <property type="entry name" value="SET"/>
    <property type="match status" value="1"/>
</dbReference>
<evidence type="ECO:0000313" key="2">
    <source>
        <dbReference type="EMBL" id="QHS96720.1"/>
    </source>
</evidence>
<dbReference type="InterPro" id="IPR046341">
    <property type="entry name" value="SET_dom_sf"/>
</dbReference>
<organism evidence="2">
    <name type="scientific">viral metagenome</name>
    <dbReference type="NCBI Taxonomy" id="1070528"/>
    <lineage>
        <taxon>unclassified sequences</taxon>
        <taxon>metagenomes</taxon>
        <taxon>organismal metagenomes</taxon>
    </lineage>
</organism>
<proteinExistence type="predicted"/>
<reference evidence="2" key="1">
    <citation type="journal article" date="2020" name="Nature">
        <title>Giant virus diversity and host interactions through global metagenomics.</title>
        <authorList>
            <person name="Schulz F."/>
            <person name="Roux S."/>
            <person name="Paez-Espino D."/>
            <person name="Jungbluth S."/>
            <person name="Walsh D.A."/>
            <person name="Denef V.J."/>
            <person name="McMahon K.D."/>
            <person name="Konstantinidis K.T."/>
            <person name="Eloe-Fadrosh E.A."/>
            <person name="Kyrpides N.C."/>
            <person name="Woyke T."/>
        </authorList>
    </citation>
    <scope>NUCLEOTIDE SEQUENCE</scope>
    <source>
        <strain evidence="2">GVMAG-M-3300020166-5</strain>
    </source>
</reference>
<dbReference type="SUPFAM" id="SSF82199">
    <property type="entry name" value="SET domain"/>
    <property type="match status" value="1"/>
</dbReference>
<sequence>MLASFRLTVTDSKIINGKGLLISNITRDGSPGFIKRGERVYNLIGKIYNKPTRETIHIGENQHIYDCRGIFMNHSFDPTTRIDERNVVAVKDIFDGDELTFNYNETEINMACPFDVSGVNVSGLSTNTD</sequence>
<protein>
    <recommendedName>
        <fullName evidence="1">SET domain-containing protein</fullName>
    </recommendedName>
</protein>
<evidence type="ECO:0000259" key="1">
    <source>
        <dbReference type="Pfam" id="PF00856"/>
    </source>
</evidence>
<dbReference type="Gene3D" id="2.170.270.10">
    <property type="entry name" value="SET domain"/>
    <property type="match status" value="1"/>
</dbReference>
<accession>A0A6C0BX93</accession>
<name>A0A6C0BX93_9ZZZZ</name>
<dbReference type="CDD" id="cd08161">
    <property type="entry name" value="SET"/>
    <property type="match status" value="1"/>
</dbReference>